<dbReference type="EMBL" id="JAPWGY010000008">
    <property type="protein sequence ID" value="MCZ4282557.1"/>
    <property type="molecule type" value="Genomic_DNA"/>
</dbReference>
<dbReference type="Proteomes" id="UP001069802">
    <property type="component" value="Unassembled WGS sequence"/>
</dbReference>
<comment type="caution">
    <text evidence="2">The sequence shown here is derived from an EMBL/GenBank/DDBJ whole genome shotgun (WGS) entry which is preliminary data.</text>
</comment>
<sequence>MSDKKQPKLVVIITESVIETTLLTDLEVLGVKGFTISDVRGRGHRGTRAGEWGIDGNIRIEIVCGESLSDQILAFLEQKYYDNYAMITYCSDVSVIRPEKFLG</sequence>
<gene>
    <name evidence="2" type="ORF">O4H49_17345</name>
</gene>
<dbReference type="InterPro" id="IPR011322">
    <property type="entry name" value="N-reg_PII-like_a/b"/>
</dbReference>
<proteinExistence type="predicted"/>
<name>A0ABT4LN95_9PROT</name>
<accession>A0ABT4LN95</accession>
<evidence type="ECO:0000313" key="3">
    <source>
        <dbReference type="Proteomes" id="UP001069802"/>
    </source>
</evidence>
<organism evidence="2 3">
    <name type="scientific">Kiloniella laminariae</name>
    <dbReference type="NCBI Taxonomy" id="454162"/>
    <lineage>
        <taxon>Bacteria</taxon>
        <taxon>Pseudomonadati</taxon>
        <taxon>Pseudomonadota</taxon>
        <taxon>Alphaproteobacteria</taxon>
        <taxon>Rhodospirillales</taxon>
        <taxon>Kiloniellaceae</taxon>
        <taxon>Kiloniella</taxon>
    </lineage>
</organism>
<dbReference type="Gene3D" id="3.30.70.120">
    <property type="match status" value="1"/>
</dbReference>
<dbReference type="SUPFAM" id="SSF54913">
    <property type="entry name" value="GlnB-like"/>
    <property type="match status" value="1"/>
</dbReference>
<dbReference type="InterPro" id="IPR002187">
    <property type="entry name" value="N-reg_PII"/>
</dbReference>
<dbReference type="RefSeq" id="WP_269424703.1">
    <property type="nucleotide sequence ID" value="NZ_JAPWGY010000008.1"/>
</dbReference>
<evidence type="ECO:0000256" key="1">
    <source>
        <dbReference type="ARBA" id="ARBA00015681"/>
    </source>
</evidence>
<evidence type="ECO:0000313" key="2">
    <source>
        <dbReference type="EMBL" id="MCZ4282557.1"/>
    </source>
</evidence>
<dbReference type="Pfam" id="PF00543">
    <property type="entry name" value="P-II"/>
    <property type="match status" value="1"/>
</dbReference>
<protein>
    <recommendedName>
        <fullName evidence="1">Nitrogen regulatory protein P-II</fullName>
    </recommendedName>
</protein>
<keyword evidence="3" id="KW-1185">Reference proteome</keyword>
<reference evidence="2" key="1">
    <citation type="submission" date="2022-12" db="EMBL/GenBank/DDBJ databases">
        <title>Bacterial isolates from different developmental stages of Nematostella vectensis.</title>
        <authorList>
            <person name="Fraune S."/>
        </authorList>
    </citation>
    <scope>NUCLEOTIDE SEQUENCE</scope>
    <source>
        <strain evidence="2">G21630-S1</strain>
    </source>
</reference>
<dbReference type="InterPro" id="IPR015867">
    <property type="entry name" value="N-reg_PII/ATP_PRibTrfase_C"/>
</dbReference>